<dbReference type="AlphaFoldDB" id="A0A951PWC0"/>
<name>A0A951PWC0_9NOST</name>
<keyword evidence="5 8" id="KW-0812">Transmembrane</keyword>
<keyword evidence="7 8" id="KW-0472">Membrane</keyword>
<evidence type="ECO:0000256" key="2">
    <source>
        <dbReference type="ARBA" id="ARBA00006464"/>
    </source>
</evidence>
<dbReference type="Pfam" id="PF02397">
    <property type="entry name" value="Bac_transf"/>
    <property type="match status" value="1"/>
</dbReference>
<protein>
    <submittedName>
        <fullName evidence="10">Sugar transferase</fullName>
    </submittedName>
</protein>
<proteinExistence type="inferred from homology"/>
<dbReference type="EMBL" id="JAHHHN010000001">
    <property type="protein sequence ID" value="MBW4560106.1"/>
    <property type="molecule type" value="Genomic_DNA"/>
</dbReference>
<dbReference type="PANTHER" id="PTHR30576">
    <property type="entry name" value="COLANIC BIOSYNTHESIS UDP-GLUCOSE LIPID CARRIER TRANSFERASE"/>
    <property type="match status" value="1"/>
</dbReference>
<evidence type="ECO:0000313" key="10">
    <source>
        <dbReference type="EMBL" id="MBW4560106.1"/>
    </source>
</evidence>
<evidence type="ECO:0000256" key="5">
    <source>
        <dbReference type="ARBA" id="ARBA00022692"/>
    </source>
</evidence>
<feature type="domain" description="Bacterial sugar transferase" evidence="9">
    <location>
        <begin position="118"/>
        <end position="243"/>
    </location>
</feature>
<keyword evidence="3" id="KW-1003">Cell membrane</keyword>
<keyword evidence="6 8" id="KW-1133">Transmembrane helix</keyword>
<dbReference type="Proteomes" id="UP000715781">
    <property type="component" value="Unassembled WGS sequence"/>
</dbReference>
<comment type="similarity">
    <text evidence="2">Belongs to the bacterial sugar transferase family.</text>
</comment>
<evidence type="ECO:0000256" key="6">
    <source>
        <dbReference type="ARBA" id="ARBA00022989"/>
    </source>
</evidence>
<comment type="caution">
    <text evidence="10">The sequence shown here is derived from an EMBL/GenBank/DDBJ whole genome shotgun (WGS) entry which is preliminary data.</text>
</comment>
<evidence type="ECO:0000256" key="4">
    <source>
        <dbReference type="ARBA" id="ARBA00022679"/>
    </source>
</evidence>
<evidence type="ECO:0000256" key="7">
    <source>
        <dbReference type="ARBA" id="ARBA00023136"/>
    </source>
</evidence>
<evidence type="ECO:0000256" key="1">
    <source>
        <dbReference type="ARBA" id="ARBA00004236"/>
    </source>
</evidence>
<evidence type="ECO:0000256" key="3">
    <source>
        <dbReference type="ARBA" id="ARBA00022475"/>
    </source>
</evidence>
<dbReference type="GO" id="GO:0005886">
    <property type="term" value="C:plasma membrane"/>
    <property type="evidence" value="ECO:0007669"/>
    <property type="project" value="UniProtKB-SubCell"/>
</dbReference>
<sequence length="254" mass="29199">MTTSIIPTLQNYYALTEQDQNHRSPYCTLFWRRGQLLVKSPGRIKPPYLPSLYNEQLLVECLKHSPVSLVSIDPKLGEALLRFWATACEQAHKPLFLRIPSDRKRPKQGRSFFRMAFRLIDWIIAFMLLLMASPIILGLVLLMQVYSPGLVFSRDWHVGEAGKLFRAIQFHTTANHSITPLGHWMRKYNLHNLPQLCNVVQGDRSLFGSRCWTLEDAVQLSSERQLQLNKFPGIASNWEVCSESNLLHLDGQAL</sequence>
<reference evidence="10" key="1">
    <citation type="submission" date="2021-05" db="EMBL/GenBank/DDBJ databases">
        <authorList>
            <person name="Pietrasiak N."/>
            <person name="Ward R."/>
            <person name="Stajich J.E."/>
            <person name="Kurbessoian T."/>
        </authorList>
    </citation>
    <scope>NUCLEOTIDE SEQUENCE</scope>
    <source>
        <strain evidence="10">JT2-VF2</strain>
    </source>
</reference>
<evidence type="ECO:0000256" key="8">
    <source>
        <dbReference type="SAM" id="Phobius"/>
    </source>
</evidence>
<reference evidence="10" key="2">
    <citation type="journal article" date="2022" name="Microbiol. Resour. Announc.">
        <title>Metagenome Sequencing to Explore Phylogenomics of Terrestrial Cyanobacteria.</title>
        <authorList>
            <person name="Ward R.D."/>
            <person name="Stajich J.E."/>
            <person name="Johansen J.R."/>
            <person name="Huntemann M."/>
            <person name="Clum A."/>
            <person name="Foster B."/>
            <person name="Foster B."/>
            <person name="Roux S."/>
            <person name="Palaniappan K."/>
            <person name="Varghese N."/>
            <person name="Mukherjee S."/>
            <person name="Reddy T.B.K."/>
            <person name="Daum C."/>
            <person name="Copeland A."/>
            <person name="Chen I.A."/>
            <person name="Ivanova N.N."/>
            <person name="Kyrpides N.C."/>
            <person name="Shapiro N."/>
            <person name="Eloe-Fadrosh E.A."/>
            <person name="Pietrasiak N."/>
        </authorList>
    </citation>
    <scope>NUCLEOTIDE SEQUENCE</scope>
    <source>
        <strain evidence="10">JT2-VF2</strain>
    </source>
</reference>
<dbReference type="NCBIfam" id="NF045514">
    <property type="entry name" value="glycotran_HepC"/>
    <property type="match status" value="1"/>
</dbReference>
<dbReference type="PANTHER" id="PTHR30576:SF4">
    <property type="entry name" value="UNDECAPRENYL-PHOSPHATE GALACTOSE PHOSPHOTRANSFERASE"/>
    <property type="match status" value="1"/>
</dbReference>
<dbReference type="GO" id="GO:0016780">
    <property type="term" value="F:phosphotransferase activity, for other substituted phosphate groups"/>
    <property type="evidence" value="ECO:0007669"/>
    <property type="project" value="TreeGrafter"/>
</dbReference>
<dbReference type="InterPro" id="IPR003362">
    <property type="entry name" value="Bact_transf"/>
</dbReference>
<evidence type="ECO:0000259" key="9">
    <source>
        <dbReference type="Pfam" id="PF02397"/>
    </source>
</evidence>
<gene>
    <name evidence="10" type="ORF">KME32_02930</name>
</gene>
<comment type="subcellular location">
    <subcellularLocation>
        <location evidence="1">Cell membrane</location>
    </subcellularLocation>
</comment>
<organism evidence="10 11">
    <name type="scientific">Mojavia pulchra JT2-VF2</name>
    <dbReference type="NCBI Taxonomy" id="287848"/>
    <lineage>
        <taxon>Bacteria</taxon>
        <taxon>Bacillati</taxon>
        <taxon>Cyanobacteriota</taxon>
        <taxon>Cyanophyceae</taxon>
        <taxon>Nostocales</taxon>
        <taxon>Nostocaceae</taxon>
    </lineage>
</organism>
<evidence type="ECO:0000313" key="11">
    <source>
        <dbReference type="Proteomes" id="UP000715781"/>
    </source>
</evidence>
<accession>A0A951PWC0</accession>
<feature type="transmembrane region" description="Helical" evidence="8">
    <location>
        <begin position="119"/>
        <end position="143"/>
    </location>
</feature>
<keyword evidence="4 10" id="KW-0808">Transferase</keyword>